<dbReference type="InterPro" id="IPR017938">
    <property type="entry name" value="Riboflavin_synthase-like_b-brl"/>
</dbReference>
<dbReference type="Gene3D" id="3.40.50.80">
    <property type="entry name" value="Nucleotide-binding domain of ferredoxin-NADP reductase (FNR) module"/>
    <property type="match status" value="1"/>
</dbReference>
<evidence type="ECO:0000313" key="20">
    <source>
        <dbReference type="EMBL" id="CAG8495945.1"/>
    </source>
</evidence>
<dbReference type="InterPro" id="IPR039261">
    <property type="entry name" value="FNR_nucleotide-bd"/>
</dbReference>
<evidence type="ECO:0000256" key="16">
    <source>
        <dbReference type="PIRSR" id="PIRSR601834-1"/>
    </source>
</evidence>
<keyword evidence="9 18" id="KW-1133">Transmembrane helix</keyword>
<evidence type="ECO:0000256" key="7">
    <source>
        <dbReference type="ARBA" id="ARBA00022787"/>
    </source>
</evidence>
<keyword evidence="21" id="KW-1185">Reference proteome</keyword>
<evidence type="ECO:0000259" key="19">
    <source>
        <dbReference type="PROSITE" id="PS51384"/>
    </source>
</evidence>
<feature type="binding site" evidence="16">
    <location>
        <position position="132"/>
    </location>
    <ligand>
        <name>FAD</name>
        <dbReference type="ChEBI" id="CHEBI:57692"/>
    </ligand>
</feature>
<keyword evidence="10 17" id="KW-0560">Oxidoreductase</keyword>
<sequence length="303" mass="33616">MSGELISIKTAVEVAISAVVVGGFYIYIPSLVVPIVVLVVGSWYKYLNSLKRKVKPVLTPELWKQFSLVEKIRISHNSALYRFALPHPDDVLGLPIGQHISVQAEIDGKLIQRSYTPTSSDDDLGHFDLVIKTYPNGNISKWIDELKIGEKITVKGPKGQFKYRPGLVRAFGMIAGGTGITPMLQIIRAICKNPYDKTRVSLIFANVTVDDILLKDELDSLASKHENFTVFYTLDKPPQGWTGGSGFVTPEIIEKYCPKPAQDVKILLCGPLPMVSAMTKVCESLGYEKARSVSKLEDQIFKF</sequence>
<dbReference type="GO" id="GO:0090524">
    <property type="term" value="F:cytochrome-b5 reductase activity, acting on NADH"/>
    <property type="evidence" value="ECO:0007669"/>
    <property type="project" value="UniProtKB-EC"/>
</dbReference>
<feature type="binding site" evidence="16">
    <location>
        <position position="181"/>
    </location>
    <ligand>
        <name>FAD</name>
        <dbReference type="ChEBI" id="CHEBI:57692"/>
    </ligand>
</feature>
<keyword evidence="13 18" id="KW-0472">Membrane</keyword>
<dbReference type="InterPro" id="IPR001834">
    <property type="entry name" value="CBR-like"/>
</dbReference>
<protein>
    <recommendedName>
        <fullName evidence="17">NADH-cytochrome b5 reductase</fullName>
        <ecNumber evidence="17">1.6.2.2</ecNumber>
    </recommendedName>
</protein>
<dbReference type="SUPFAM" id="SSF63380">
    <property type="entry name" value="Riboflavin synthase domain-like"/>
    <property type="match status" value="1"/>
</dbReference>
<feature type="transmembrane region" description="Helical" evidence="18">
    <location>
        <begin position="24"/>
        <end position="44"/>
    </location>
</feature>
<dbReference type="InterPro" id="IPR017927">
    <property type="entry name" value="FAD-bd_FR_type"/>
</dbReference>
<dbReference type="OrthoDB" id="432685at2759"/>
<dbReference type="Proteomes" id="UP000789342">
    <property type="component" value="Unassembled WGS sequence"/>
</dbReference>
<evidence type="ECO:0000313" key="21">
    <source>
        <dbReference type="Proteomes" id="UP000789342"/>
    </source>
</evidence>
<feature type="binding site" evidence="16">
    <location>
        <position position="130"/>
    </location>
    <ligand>
        <name>FAD</name>
        <dbReference type="ChEBI" id="CHEBI:57692"/>
    </ligand>
</feature>
<comment type="catalytic activity">
    <reaction evidence="15">
        <text>2 Fe(3+)-[Dph3] + NADH = 2 Fe(2+)-[Dph3] + NAD(+) + H(+)</text>
        <dbReference type="Rhea" id="RHEA:71231"/>
        <dbReference type="Rhea" id="RHEA-COMP:18002"/>
        <dbReference type="Rhea" id="RHEA-COMP:18003"/>
        <dbReference type="ChEBI" id="CHEBI:15378"/>
        <dbReference type="ChEBI" id="CHEBI:29033"/>
        <dbReference type="ChEBI" id="CHEBI:29034"/>
        <dbReference type="ChEBI" id="CHEBI:57540"/>
        <dbReference type="ChEBI" id="CHEBI:57945"/>
        <dbReference type="ChEBI" id="CHEBI:83228"/>
    </reaction>
    <physiologicalReaction direction="left-to-right" evidence="15">
        <dbReference type="Rhea" id="RHEA:71232"/>
    </physiologicalReaction>
</comment>
<feature type="binding site" evidence="16">
    <location>
        <position position="139"/>
    </location>
    <ligand>
        <name>FAD</name>
        <dbReference type="ChEBI" id="CHEBI:57692"/>
    </ligand>
</feature>
<dbReference type="EC" id="1.6.2.2" evidence="17"/>
<dbReference type="PRINTS" id="PR00406">
    <property type="entry name" value="CYTB5RDTASE"/>
</dbReference>
<evidence type="ECO:0000256" key="11">
    <source>
        <dbReference type="ARBA" id="ARBA00023027"/>
    </source>
</evidence>
<evidence type="ECO:0000256" key="3">
    <source>
        <dbReference type="ARBA" id="ARBA00005156"/>
    </source>
</evidence>
<evidence type="ECO:0000256" key="9">
    <source>
        <dbReference type="ARBA" id="ARBA00022989"/>
    </source>
</evidence>
<keyword evidence="5 16" id="KW-0285">Flavoprotein</keyword>
<comment type="pathway">
    <text evidence="3">Protein modification; peptidyl-diphthamide biosynthesis.</text>
</comment>
<dbReference type="InterPro" id="IPR008333">
    <property type="entry name" value="Cbr1-like_FAD-bd_dom"/>
</dbReference>
<dbReference type="PROSITE" id="PS51384">
    <property type="entry name" value="FAD_FR"/>
    <property type="match status" value="1"/>
</dbReference>
<dbReference type="Gene3D" id="2.40.30.10">
    <property type="entry name" value="Translation factors"/>
    <property type="match status" value="1"/>
</dbReference>
<dbReference type="FunFam" id="2.40.30.10:FF:000032">
    <property type="entry name" value="NADH-cytochrome b5 reductase"/>
    <property type="match status" value="1"/>
</dbReference>
<keyword evidence="12" id="KW-0496">Mitochondrion</keyword>
<evidence type="ECO:0000256" key="13">
    <source>
        <dbReference type="ARBA" id="ARBA00023136"/>
    </source>
</evidence>
<evidence type="ECO:0000256" key="1">
    <source>
        <dbReference type="ARBA" id="ARBA00001974"/>
    </source>
</evidence>
<dbReference type="CDD" id="cd06183">
    <property type="entry name" value="cyt_b5_reduct_like"/>
    <property type="match status" value="1"/>
</dbReference>
<evidence type="ECO:0000256" key="17">
    <source>
        <dbReference type="RuleBase" id="RU361226"/>
    </source>
</evidence>
<feature type="binding site" evidence="16">
    <location>
        <position position="140"/>
    </location>
    <ligand>
        <name>FAD</name>
        <dbReference type="ChEBI" id="CHEBI:57692"/>
    </ligand>
</feature>
<dbReference type="Pfam" id="PF00970">
    <property type="entry name" value="FAD_binding_6"/>
    <property type="match status" value="1"/>
</dbReference>
<organism evidence="20 21">
    <name type="scientific">Acaulospora morrowiae</name>
    <dbReference type="NCBI Taxonomy" id="94023"/>
    <lineage>
        <taxon>Eukaryota</taxon>
        <taxon>Fungi</taxon>
        <taxon>Fungi incertae sedis</taxon>
        <taxon>Mucoromycota</taxon>
        <taxon>Glomeromycotina</taxon>
        <taxon>Glomeromycetes</taxon>
        <taxon>Diversisporales</taxon>
        <taxon>Acaulosporaceae</taxon>
        <taxon>Acaulospora</taxon>
    </lineage>
</organism>
<comment type="catalytic activity">
    <reaction evidence="14 17">
        <text>2 Fe(III)-[cytochrome b5] + NADH = 2 Fe(II)-[cytochrome b5] + NAD(+) + H(+)</text>
        <dbReference type="Rhea" id="RHEA:46680"/>
        <dbReference type="Rhea" id="RHEA-COMP:10438"/>
        <dbReference type="Rhea" id="RHEA-COMP:10439"/>
        <dbReference type="ChEBI" id="CHEBI:15378"/>
        <dbReference type="ChEBI" id="CHEBI:29033"/>
        <dbReference type="ChEBI" id="CHEBI:29034"/>
        <dbReference type="ChEBI" id="CHEBI:57540"/>
        <dbReference type="ChEBI" id="CHEBI:57945"/>
        <dbReference type="EC" id="1.6.2.2"/>
    </reaction>
</comment>
<dbReference type="FunFam" id="3.40.50.80:FF:000019">
    <property type="entry name" value="NADH-cytochrome b5 reductase"/>
    <property type="match status" value="1"/>
</dbReference>
<evidence type="ECO:0000256" key="14">
    <source>
        <dbReference type="ARBA" id="ARBA00047682"/>
    </source>
</evidence>
<keyword evidence="7" id="KW-1000">Mitochondrion outer membrane</keyword>
<gene>
    <name evidence="20" type="ORF">AMORRO_LOCUS3012</name>
</gene>
<reference evidence="20" key="1">
    <citation type="submission" date="2021-06" db="EMBL/GenBank/DDBJ databases">
        <authorList>
            <person name="Kallberg Y."/>
            <person name="Tangrot J."/>
            <person name="Rosling A."/>
        </authorList>
    </citation>
    <scope>NUCLEOTIDE SEQUENCE</scope>
    <source>
        <strain evidence="20">CL551</strain>
    </source>
</reference>
<keyword evidence="8 16" id="KW-0274">FAD</keyword>
<feature type="binding site" evidence="16">
    <location>
        <position position="115"/>
    </location>
    <ligand>
        <name>FAD</name>
        <dbReference type="ChEBI" id="CHEBI:57692"/>
    </ligand>
</feature>
<dbReference type="AlphaFoldDB" id="A0A9N8ZHH7"/>
<feature type="binding site" evidence="16">
    <location>
        <position position="113"/>
    </location>
    <ligand>
        <name>FAD</name>
        <dbReference type="ChEBI" id="CHEBI:57692"/>
    </ligand>
</feature>
<dbReference type="PANTHER" id="PTHR19370">
    <property type="entry name" value="NADH-CYTOCHROME B5 REDUCTASE"/>
    <property type="match status" value="1"/>
</dbReference>
<evidence type="ECO:0000256" key="12">
    <source>
        <dbReference type="ARBA" id="ARBA00023128"/>
    </source>
</evidence>
<dbReference type="Pfam" id="PF00175">
    <property type="entry name" value="NAD_binding_1"/>
    <property type="match status" value="1"/>
</dbReference>
<dbReference type="PANTHER" id="PTHR19370:SF184">
    <property type="entry name" value="NADH-CYTOCHROME B5 REDUCTASE-LIKE"/>
    <property type="match status" value="1"/>
</dbReference>
<comment type="similarity">
    <text evidence="4 17">Belongs to the flavoprotein pyridine nucleotide cytochrome reductase family.</text>
</comment>
<evidence type="ECO:0000256" key="4">
    <source>
        <dbReference type="ARBA" id="ARBA00006105"/>
    </source>
</evidence>
<comment type="subcellular location">
    <subcellularLocation>
        <location evidence="2">Mitochondrion outer membrane</location>
    </subcellularLocation>
</comment>
<evidence type="ECO:0000256" key="2">
    <source>
        <dbReference type="ARBA" id="ARBA00004294"/>
    </source>
</evidence>
<dbReference type="EMBL" id="CAJVPV010001393">
    <property type="protein sequence ID" value="CAG8495945.1"/>
    <property type="molecule type" value="Genomic_DNA"/>
</dbReference>
<evidence type="ECO:0000256" key="6">
    <source>
        <dbReference type="ARBA" id="ARBA00022692"/>
    </source>
</evidence>
<name>A0A9N8ZHH7_9GLOM</name>
<keyword evidence="11 17" id="KW-0520">NAD</keyword>
<evidence type="ECO:0000256" key="10">
    <source>
        <dbReference type="ARBA" id="ARBA00023002"/>
    </source>
</evidence>
<dbReference type="GO" id="GO:0005741">
    <property type="term" value="C:mitochondrial outer membrane"/>
    <property type="evidence" value="ECO:0007669"/>
    <property type="project" value="UniProtKB-SubCell"/>
</dbReference>
<comment type="caution">
    <text evidence="20">The sequence shown here is derived from an EMBL/GenBank/DDBJ whole genome shotgun (WGS) entry which is preliminary data.</text>
</comment>
<dbReference type="InterPro" id="IPR001433">
    <property type="entry name" value="OxRdtase_FAD/NAD-bd"/>
</dbReference>
<evidence type="ECO:0000256" key="8">
    <source>
        <dbReference type="ARBA" id="ARBA00022827"/>
    </source>
</evidence>
<dbReference type="PRINTS" id="PR00371">
    <property type="entry name" value="FPNCR"/>
</dbReference>
<dbReference type="SUPFAM" id="SSF52343">
    <property type="entry name" value="Ferredoxin reductase-like, C-terminal NADP-linked domain"/>
    <property type="match status" value="1"/>
</dbReference>
<feature type="domain" description="FAD-binding FR-type" evidence="19">
    <location>
        <begin position="61"/>
        <end position="164"/>
    </location>
</feature>
<proteinExistence type="inferred from homology"/>
<dbReference type="InterPro" id="IPR001709">
    <property type="entry name" value="Flavoprot_Pyr_Nucl_cyt_Rdtase"/>
</dbReference>
<evidence type="ECO:0000256" key="18">
    <source>
        <dbReference type="SAM" id="Phobius"/>
    </source>
</evidence>
<evidence type="ECO:0000256" key="5">
    <source>
        <dbReference type="ARBA" id="ARBA00022630"/>
    </source>
</evidence>
<keyword evidence="6 18" id="KW-0812">Transmembrane</keyword>
<comment type="cofactor">
    <cofactor evidence="1 16 17">
        <name>FAD</name>
        <dbReference type="ChEBI" id="CHEBI:57692"/>
    </cofactor>
</comment>
<evidence type="ECO:0000256" key="15">
    <source>
        <dbReference type="ARBA" id="ARBA00049138"/>
    </source>
</evidence>
<accession>A0A9N8ZHH7</accession>